<accession>A0AAN9FZU3</accession>
<gene>
    <name evidence="2" type="ORF">V1264_024865</name>
</gene>
<feature type="region of interest" description="Disordered" evidence="1">
    <location>
        <begin position="588"/>
        <end position="788"/>
    </location>
</feature>
<proteinExistence type="predicted"/>
<feature type="region of interest" description="Disordered" evidence="1">
    <location>
        <begin position="1"/>
        <end position="75"/>
    </location>
</feature>
<evidence type="ECO:0000256" key="1">
    <source>
        <dbReference type="SAM" id="MobiDB-lite"/>
    </source>
</evidence>
<organism evidence="2 3">
    <name type="scientific">Littorina saxatilis</name>
    <dbReference type="NCBI Taxonomy" id="31220"/>
    <lineage>
        <taxon>Eukaryota</taxon>
        <taxon>Metazoa</taxon>
        <taxon>Spiralia</taxon>
        <taxon>Lophotrochozoa</taxon>
        <taxon>Mollusca</taxon>
        <taxon>Gastropoda</taxon>
        <taxon>Caenogastropoda</taxon>
        <taxon>Littorinimorpha</taxon>
        <taxon>Littorinoidea</taxon>
        <taxon>Littorinidae</taxon>
        <taxon>Littorina</taxon>
    </lineage>
</organism>
<feature type="compositionally biased region" description="Low complexity" evidence="1">
    <location>
        <begin position="236"/>
        <end position="265"/>
    </location>
</feature>
<feature type="compositionally biased region" description="Low complexity" evidence="1">
    <location>
        <begin position="389"/>
        <end position="402"/>
    </location>
</feature>
<feature type="compositionally biased region" description="Basic and acidic residues" evidence="1">
    <location>
        <begin position="994"/>
        <end position="1030"/>
    </location>
</feature>
<feature type="region of interest" description="Disordered" evidence="1">
    <location>
        <begin position="199"/>
        <end position="300"/>
    </location>
</feature>
<dbReference type="AlphaFoldDB" id="A0AAN9FZU3"/>
<reference evidence="2 3" key="1">
    <citation type="submission" date="2024-02" db="EMBL/GenBank/DDBJ databases">
        <title>Chromosome-scale genome assembly of the rough periwinkle Littorina saxatilis.</title>
        <authorList>
            <person name="De Jode A."/>
            <person name="Faria R."/>
            <person name="Formenti G."/>
            <person name="Sims Y."/>
            <person name="Smith T.P."/>
            <person name="Tracey A."/>
            <person name="Wood J.M.D."/>
            <person name="Zagrodzka Z.B."/>
            <person name="Johannesson K."/>
            <person name="Butlin R.K."/>
            <person name="Leder E.H."/>
        </authorList>
    </citation>
    <scope>NUCLEOTIDE SEQUENCE [LARGE SCALE GENOMIC DNA]</scope>
    <source>
        <strain evidence="2">Snail1</strain>
        <tissue evidence="2">Muscle</tissue>
    </source>
</reference>
<feature type="compositionally biased region" description="Polar residues" evidence="1">
    <location>
        <begin position="604"/>
        <end position="621"/>
    </location>
</feature>
<comment type="caution">
    <text evidence="2">The sequence shown here is derived from an EMBL/GenBank/DDBJ whole genome shotgun (WGS) entry which is preliminary data.</text>
</comment>
<feature type="region of interest" description="Disordered" evidence="1">
    <location>
        <begin position="1091"/>
        <end position="1165"/>
    </location>
</feature>
<feature type="region of interest" description="Disordered" evidence="1">
    <location>
        <begin position="980"/>
        <end position="1047"/>
    </location>
</feature>
<keyword evidence="3" id="KW-1185">Reference proteome</keyword>
<feature type="compositionally biased region" description="Polar residues" evidence="1">
    <location>
        <begin position="1034"/>
        <end position="1047"/>
    </location>
</feature>
<protein>
    <submittedName>
        <fullName evidence="2">Uncharacterized protein</fullName>
    </submittedName>
</protein>
<feature type="region of interest" description="Disordered" evidence="1">
    <location>
        <begin position="317"/>
        <end position="458"/>
    </location>
</feature>
<feature type="compositionally biased region" description="Low complexity" evidence="1">
    <location>
        <begin position="724"/>
        <end position="734"/>
    </location>
</feature>
<feature type="compositionally biased region" description="Low complexity" evidence="1">
    <location>
        <begin position="23"/>
        <end position="53"/>
    </location>
</feature>
<feature type="compositionally biased region" description="Basic residues" evidence="1">
    <location>
        <begin position="341"/>
        <end position="350"/>
    </location>
</feature>
<feature type="compositionally biased region" description="Polar residues" evidence="1">
    <location>
        <begin position="199"/>
        <end position="208"/>
    </location>
</feature>
<feature type="compositionally biased region" description="Polar residues" evidence="1">
    <location>
        <begin position="434"/>
        <end position="449"/>
    </location>
</feature>
<feature type="compositionally biased region" description="Basic residues" evidence="1">
    <location>
        <begin position="278"/>
        <end position="288"/>
    </location>
</feature>
<feature type="compositionally biased region" description="Basic and acidic residues" evidence="1">
    <location>
        <begin position="1132"/>
        <end position="1151"/>
    </location>
</feature>
<feature type="compositionally biased region" description="Polar residues" evidence="1">
    <location>
        <begin position="644"/>
        <end position="660"/>
    </location>
</feature>
<evidence type="ECO:0000313" key="3">
    <source>
        <dbReference type="Proteomes" id="UP001374579"/>
    </source>
</evidence>
<dbReference type="EMBL" id="JBAMIC010003545">
    <property type="protein sequence ID" value="KAK7088955.1"/>
    <property type="molecule type" value="Genomic_DNA"/>
</dbReference>
<sequence length="1271" mass="139960">MKLRDFMANSLPRVRGRRKKGQTTSSGTAATLTATAVAVAATAAATSATPSPTEQHDSLSLTSPKPARQESHGNRFHFGESRFGFLERLVGKDSPVKRLFESKDRHGPVLPPSGAASEERIYHEVQEPLRSKTGRAASVPDASSLYGCVEVTSLLREGAVCPCGEYGSTGAVSTCPTHRDCDADSSSLYAGCQGYADSVTSYDSTPGSQRGLRNRSRIRTNPWLPSPRPSPYCVRSLSSPCASSRSPSPSSSSPVPPSSSDNTSPLTSHGVTRESQLHRHHRRHRRHHSEINAADLTRHSAFDPHLTDTEQYFSTLDSGIGETAPSPDFEQDIRSSNGASKKNKTQNPKRKSSEKDSHSQSLGFLRGFSFAPSVSPSPKVKPRSRQKSKSSSSRGVVVNRDSQFWDSDSSRSPPCGLKSYSSTASRPSPRGADTNAQGAKNSDSAGSSSKRPEADTATCDGESKHFGLTSHKFLPKTAALDACSTSVLDESSTSIVDESTTPLSLSCEDIGLITSNIEQLAQNISFEYEEGFDTSFESTSSTAKHDDKCASLRALFNIDSEDRAIFPDRSQQCNLDLDFSSFAQSRHCQPAASSGRDTARDTESATPGTDLSSASEESMQTADVAVQTDFVDDDEEEHSGSDWLASTESGSDWLVSNGSGSDWPASGETGEGSGIATDAEEEEERREEECGWGVGGKVWGVPDVMQDSTDTGYSSLSRDGRLATDNNNNNSNHTRNTDDSSDSTHTPEDKSSVSHQAPARKTRGSHCEGTSMNSDKPTAKLPPSTHHPVRDTLVYDSFDDAGDSLTQRVSYEFEFDVLNGQYFEKSQLRDRKEFVSKQGPEFCSCSENCLKGKNTQEEVIYDEVYEPTFSLQRQKQDDLVPYPYDVTRFNDVSLPKEKGKGSVSPLRPEAVSVYLVSARQKKLKPKPTPRHTPYSGKPFVTRDDADDEFCSCSVTSDGHVVTNNDVGAPRTAAGLVYHKESHTHTPHMTSAQYTREENKQRRRDLSSQGQRLRDVSNNLKERRSSKEGLRPTRGNVSQAEGYHENTSSSSFYENVLFAQKNEFSSLYENVHFTEEDVASLYENVHLAAESKDGRSKHSNMFPSATKNPRGAVSRAEDTNTLYENVKPAGRRSLREDTTRHESRDNSCRDNIHTASGHALRENTTGLEYRDTLNQDDLPSSGRSLRQVTASLADKVFLLRQEKQVVNKKIREAREEEMVRQQLKLRFQRLLDIHRKQILLQTLQDMKHRLQSQSDRLQASYSTVLNIQKRYA</sequence>
<evidence type="ECO:0000313" key="2">
    <source>
        <dbReference type="EMBL" id="KAK7088955.1"/>
    </source>
</evidence>
<dbReference type="Proteomes" id="UP001374579">
    <property type="component" value="Unassembled WGS sequence"/>
</dbReference>
<name>A0AAN9FZU3_9CAEN</name>
<feature type="compositionally biased region" description="Polar residues" evidence="1">
    <location>
        <begin position="706"/>
        <end position="717"/>
    </location>
</feature>